<evidence type="ECO:0000256" key="8">
    <source>
        <dbReference type="ARBA" id="ARBA00032526"/>
    </source>
</evidence>
<dbReference type="InterPro" id="IPR016651">
    <property type="entry name" value="LCMT1"/>
</dbReference>
<evidence type="ECO:0000256" key="5">
    <source>
        <dbReference type="ARBA" id="ARBA00022603"/>
    </source>
</evidence>
<feature type="non-terminal residue" evidence="9">
    <location>
        <position position="116"/>
    </location>
</feature>
<dbReference type="GO" id="GO:0032259">
    <property type="term" value="P:methylation"/>
    <property type="evidence" value="ECO:0007669"/>
    <property type="project" value="UniProtKB-KW"/>
</dbReference>
<dbReference type="InterPro" id="IPR029063">
    <property type="entry name" value="SAM-dependent_MTases_sf"/>
</dbReference>
<evidence type="ECO:0000313" key="9">
    <source>
        <dbReference type="EMBL" id="KAJ1372723.1"/>
    </source>
</evidence>
<protein>
    <recommendedName>
        <fullName evidence="4">[phosphatase 2A protein]-leucine-carboxy methyltransferase</fullName>
        <ecNumber evidence="4">2.1.1.233</ecNumber>
    </recommendedName>
    <alternativeName>
        <fullName evidence="8">[Phosphatase 2A protein]-leucine-carboxy methyltransferase 1</fullName>
    </alternativeName>
</protein>
<dbReference type="Pfam" id="PF04072">
    <property type="entry name" value="LCM"/>
    <property type="match status" value="1"/>
</dbReference>
<evidence type="ECO:0000256" key="1">
    <source>
        <dbReference type="ARBA" id="ARBA00000724"/>
    </source>
</evidence>
<sequence length="116" mass="13181">MVQKFIDVDFSTVTAKKIRQIRRPGTPDLVTLFSEPPKEIQHSDLHCGDYNLVGADLRQWNEFKSKLDSVGIDTTLPTLFVAECVLVYMSVDQSAQLLKHISSCFDTVVFINYEQV</sequence>
<dbReference type="GO" id="GO:0018423">
    <property type="term" value="F:protein C-terminal leucine carboxyl O-methyltransferase activity"/>
    <property type="evidence" value="ECO:0007669"/>
    <property type="project" value="UniProtKB-EC"/>
</dbReference>
<evidence type="ECO:0000256" key="4">
    <source>
        <dbReference type="ARBA" id="ARBA00012834"/>
    </source>
</evidence>
<evidence type="ECO:0000256" key="7">
    <source>
        <dbReference type="ARBA" id="ARBA00022691"/>
    </source>
</evidence>
<dbReference type="EC" id="2.1.1.233" evidence="4"/>
<organism evidence="9 10">
    <name type="scientific">Parelaphostrongylus tenuis</name>
    <name type="common">Meningeal worm</name>
    <dbReference type="NCBI Taxonomy" id="148309"/>
    <lineage>
        <taxon>Eukaryota</taxon>
        <taxon>Metazoa</taxon>
        <taxon>Ecdysozoa</taxon>
        <taxon>Nematoda</taxon>
        <taxon>Chromadorea</taxon>
        <taxon>Rhabditida</taxon>
        <taxon>Rhabditina</taxon>
        <taxon>Rhabditomorpha</taxon>
        <taxon>Strongyloidea</taxon>
        <taxon>Metastrongylidae</taxon>
        <taxon>Parelaphostrongylus</taxon>
    </lineage>
</organism>
<dbReference type="AlphaFoldDB" id="A0AAD5RB57"/>
<dbReference type="Gene3D" id="3.40.50.150">
    <property type="entry name" value="Vaccinia Virus protein VP39"/>
    <property type="match status" value="1"/>
</dbReference>
<keyword evidence="5" id="KW-0489">Methyltransferase</keyword>
<dbReference type="Proteomes" id="UP001196413">
    <property type="component" value="Unassembled WGS sequence"/>
</dbReference>
<comment type="similarity">
    <text evidence="3">Belongs to the methyltransferase superfamily. LCMT family.</text>
</comment>
<evidence type="ECO:0000313" key="10">
    <source>
        <dbReference type="Proteomes" id="UP001196413"/>
    </source>
</evidence>
<evidence type="ECO:0000256" key="2">
    <source>
        <dbReference type="ARBA" id="ARBA00003455"/>
    </source>
</evidence>
<keyword evidence="7" id="KW-0949">S-adenosyl-L-methionine</keyword>
<reference evidence="9" key="1">
    <citation type="submission" date="2021-06" db="EMBL/GenBank/DDBJ databases">
        <title>Parelaphostrongylus tenuis whole genome reference sequence.</title>
        <authorList>
            <person name="Garwood T.J."/>
            <person name="Larsen P.A."/>
            <person name="Fountain-Jones N.M."/>
            <person name="Garbe J.R."/>
            <person name="Macchietto M.G."/>
            <person name="Kania S.A."/>
            <person name="Gerhold R.W."/>
            <person name="Richards J.E."/>
            <person name="Wolf T.M."/>
        </authorList>
    </citation>
    <scope>NUCLEOTIDE SEQUENCE</scope>
    <source>
        <strain evidence="9">MNPRO001-30</strain>
        <tissue evidence="9">Meninges</tissue>
    </source>
</reference>
<comment type="caution">
    <text evidence="9">The sequence shown here is derived from an EMBL/GenBank/DDBJ whole genome shotgun (WGS) entry which is preliminary data.</text>
</comment>
<name>A0AAD5RB57_PARTN</name>
<dbReference type="PANTHER" id="PTHR13600">
    <property type="entry name" value="LEUCINE CARBOXYL METHYLTRANSFERASE"/>
    <property type="match status" value="1"/>
</dbReference>
<dbReference type="EMBL" id="JAHQIW010007174">
    <property type="protein sequence ID" value="KAJ1372723.1"/>
    <property type="molecule type" value="Genomic_DNA"/>
</dbReference>
<evidence type="ECO:0000256" key="6">
    <source>
        <dbReference type="ARBA" id="ARBA00022679"/>
    </source>
</evidence>
<proteinExistence type="inferred from homology"/>
<accession>A0AAD5RB57</accession>
<gene>
    <name evidence="9" type="ORF">KIN20_034957</name>
</gene>
<comment type="function">
    <text evidence="2">Methylates the carboxyl group of the C-terminal leucine residue of protein phosphatase 2A catalytic subunits to form alpha-leucine ester residues.</text>
</comment>
<keyword evidence="6" id="KW-0808">Transferase</keyword>
<keyword evidence="10" id="KW-1185">Reference proteome</keyword>
<evidence type="ECO:0000256" key="3">
    <source>
        <dbReference type="ARBA" id="ARBA00010703"/>
    </source>
</evidence>
<dbReference type="PANTHER" id="PTHR13600:SF33">
    <property type="entry name" value="LEUCINE CARBOXYL METHYLTRANSFERASE 1"/>
    <property type="match status" value="1"/>
</dbReference>
<dbReference type="SUPFAM" id="SSF53335">
    <property type="entry name" value="S-adenosyl-L-methionine-dependent methyltransferases"/>
    <property type="match status" value="1"/>
</dbReference>
<dbReference type="GO" id="GO:0005829">
    <property type="term" value="C:cytosol"/>
    <property type="evidence" value="ECO:0007669"/>
    <property type="project" value="TreeGrafter"/>
</dbReference>
<dbReference type="InterPro" id="IPR007213">
    <property type="entry name" value="Ppm1/Ppm2/Tcmp"/>
</dbReference>
<comment type="catalytic activity">
    <reaction evidence="1">
        <text>[phosphatase 2A protein]-C-terminal L-leucine + S-adenosyl-L-methionine = [phosphatase 2A protein]-C-terminal L-leucine methyl ester + S-adenosyl-L-homocysteine</text>
        <dbReference type="Rhea" id="RHEA:48544"/>
        <dbReference type="Rhea" id="RHEA-COMP:12134"/>
        <dbReference type="Rhea" id="RHEA-COMP:12135"/>
        <dbReference type="ChEBI" id="CHEBI:57856"/>
        <dbReference type="ChEBI" id="CHEBI:59789"/>
        <dbReference type="ChEBI" id="CHEBI:90516"/>
        <dbReference type="ChEBI" id="CHEBI:90517"/>
        <dbReference type="EC" id="2.1.1.233"/>
    </reaction>
</comment>